<gene>
    <name evidence="2" type="ORF">JM949_16160</name>
</gene>
<keyword evidence="3" id="KW-1185">Reference proteome</keyword>
<accession>A0ABS1YHI5</accession>
<dbReference type="Pfam" id="PF01966">
    <property type="entry name" value="HD"/>
    <property type="match status" value="1"/>
</dbReference>
<dbReference type="SUPFAM" id="SSF109604">
    <property type="entry name" value="HD-domain/PDEase-like"/>
    <property type="match status" value="1"/>
</dbReference>
<dbReference type="EMBL" id="JAEVHL010000072">
    <property type="protein sequence ID" value="MBM0276837.1"/>
    <property type="molecule type" value="Genomic_DNA"/>
</dbReference>
<proteinExistence type="predicted"/>
<feature type="domain" description="HD" evidence="1">
    <location>
        <begin position="4"/>
        <end position="80"/>
    </location>
</feature>
<dbReference type="InterPro" id="IPR006674">
    <property type="entry name" value="HD_domain"/>
</dbReference>
<comment type="caution">
    <text evidence="2">The sequence shown here is derived from an EMBL/GenBank/DDBJ whole genome shotgun (WGS) entry which is preliminary data.</text>
</comment>
<sequence length="166" mass="18612">MPRRWRHVRAVAVKARQLERLTLPEDQDLVVTAAWLHDIGYAPGIVDTGFHALDGARWLLRQGLAPRLAGLVANHSCATYEAKARGLAEELAAEFPLEESPTSDVLWYADMTTGPDGQELSVGERLAEIRLRYGPYDPVTRFWQEAEAPLLAVIERVRFRIGTQPI</sequence>
<dbReference type="CDD" id="cd00077">
    <property type="entry name" value="HDc"/>
    <property type="match status" value="1"/>
</dbReference>
<protein>
    <submittedName>
        <fullName evidence="2">HD domain-containing protein</fullName>
    </submittedName>
</protein>
<evidence type="ECO:0000313" key="2">
    <source>
        <dbReference type="EMBL" id="MBM0276837.1"/>
    </source>
</evidence>
<dbReference type="Gene3D" id="1.10.3210.10">
    <property type="entry name" value="Hypothetical protein af1432"/>
    <property type="match status" value="1"/>
</dbReference>
<reference evidence="2 3" key="1">
    <citation type="submission" date="2021-01" db="EMBL/GenBank/DDBJ databases">
        <title>Draft genome sequence of Micromonospora sp. strain STR1s_6.</title>
        <authorList>
            <person name="Karlyshev A."/>
            <person name="Jawad R."/>
        </authorList>
    </citation>
    <scope>NUCLEOTIDE SEQUENCE [LARGE SCALE GENOMIC DNA]</scope>
    <source>
        <strain evidence="2 3">STR1S-6</strain>
    </source>
</reference>
<organism evidence="2 3">
    <name type="scientific">Micromonospora tarensis</name>
    <dbReference type="NCBI Taxonomy" id="2806100"/>
    <lineage>
        <taxon>Bacteria</taxon>
        <taxon>Bacillati</taxon>
        <taxon>Actinomycetota</taxon>
        <taxon>Actinomycetes</taxon>
        <taxon>Micromonosporales</taxon>
        <taxon>Micromonosporaceae</taxon>
        <taxon>Micromonospora</taxon>
    </lineage>
</organism>
<name>A0ABS1YHI5_9ACTN</name>
<evidence type="ECO:0000313" key="3">
    <source>
        <dbReference type="Proteomes" id="UP000622245"/>
    </source>
</evidence>
<dbReference type="Proteomes" id="UP000622245">
    <property type="component" value="Unassembled WGS sequence"/>
</dbReference>
<evidence type="ECO:0000259" key="1">
    <source>
        <dbReference type="Pfam" id="PF01966"/>
    </source>
</evidence>
<dbReference type="InterPro" id="IPR003607">
    <property type="entry name" value="HD/PDEase_dom"/>
</dbReference>